<keyword evidence="2" id="KW-1185">Reference proteome</keyword>
<sequence length="169" mass="18259">MIFQSTTRLNFSAHDLSKQPGVIGVAGGEVIDENGVPTLTFASQEDEKAFAKSDWAQKLNEKARAKAGPGAVEPRIGKFLTSDFPANKPKAYMQFSFLKLANEGNHEEAKHAWLDLVAALGRSPHFDGRSVGDGPSDVSEAFAKPESQGMIQKYHSFGNVVGVLVKLEV</sequence>
<organism evidence="1 2">
    <name type="scientific">Colletotrichum chlorophyti</name>
    <dbReference type="NCBI Taxonomy" id="708187"/>
    <lineage>
        <taxon>Eukaryota</taxon>
        <taxon>Fungi</taxon>
        <taxon>Dikarya</taxon>
        <taxon>Ascomycota</taxon>
        <taxon>Pezizomycotina</taxon>
        <taxon>Sordariomycetes</taxon>
        <taxon>Hypocreomycetidae</taxon>
        <taxon>Glomerellales</taxon>
        <taxon>Glomerellaceae</taxon>
        <taxon>Colletotrichum</taxon>
    </lineage>
</organism>
<evidence type="ECO:0000313" key="1">
    <source>
        <dbReference type="EMBL" id="OLN96775.1"/>
    </source>
</evidence>
<dbReference type="OrthoDB" id="3546164at2759"/>
<gene>
    <name evidence="1" type="ORF">CCHL11_02382</name>
</gene>
<proteinExistence type="predicted"/>
<protein>
    <submittedName>
        <fullName evidence="1">Uncharacterized protein</fullName>
    </submittedName>
</protein>
<reference evidence="1 2" key="1">
    <citation type="submission" date="2016-11" db="EMBL/GenBank/DDBJ databases">
        <title>Draft Genome Assembly of Colletotrichum chlorophyti a pathogen of herbaceous plants.</title>
        <authorList>
            <person name="Gan P."/>
            <person name="Narusaka M."/>
            <person name="Tsushima A."/>
            <person name="Narusaka Y."/>
            <person name="Takano Y."/>
            <person name="Shirasu K."/>
        </authorList>
    </citation>
    <scope>NUCLEOTIDE SEQUENCE [LARGE SCALE GENOMIC DNA]</scope>
    <source>
        <strain evidence="1 2">NTL11</strain>
    </source>
</reference>
<dbReference type="AlphaFoldDB" id="A0A1Q8S5Q7"/>
<evidence type="ECO:0000313" key="2">
    <source>
        <dbReference type="Proteomes" id="UP000186583"/>
    </source>
</evidence>
<accession>A0A1Q8S5Q7</accession>
<comment type="caution">
    <text evidence="1">The sequence shown here is derived from an EMBL/GenBank/DDBJ whole genome shotgun (WGS) entry which is preliminary data.</text>
</comment>
<dbReference type="EMBL" id="MPGH01000014">
    <property type="protein sequence ID" value="OLN96775.1"/>
    <property type="molecule type" value="Genomic_DNA"/>
</dbReference>
<dbReference type="Proteomes" id="UP000186583">
    <property type="component" value="Unassembled WGS sequence"/>
</dbReference>
<name>A0A1Q8S5Q7_9PEZI</name>